<accession>A0A067TGS6</accession>
<dbReference type="OrthoDB" id="4951845at2759"/>
<dbReference type="InterPro" id="IPR036282">
    <property type="entry name" value="Glutathione-S-Trfase_C_sf"/>
</dbReference>
<proteinExistence type="inferred from homology"/>
<dbReference type="SUPFAM" id="SSF52833">
    <property type="entry name" value="Thioredoxin-like"/>
    <property type="match status" value="1"/>
</dbReference>
<dbReference type="PANTHER" id="PTHR44051">
    <property type="entry name" value="GLUTATHIONE S-TRANSFERASE-RELATED"/>
    <property type="match status" value="1"/>
</dbReference>
<dbReference type="STRING" id="685588.A0A067TGS6"/>
<dbReference type="Pfam" id="PF22041">
    <property type="entry name" value="GST_C_7"/>
    <property type="match status" value="1"/>
</dbReference>
<protein>
    <recommendedName>
        <fullName evidence="2">GST N-terminal domain-containing protein</fullName>
    </recommendedName>
</protein>
<evidence type="ECO:0000313" key="4">
    <source>
        <dbReference type="Proteomes" id="UP000027222"/>
    </source>
</evidence>
<gene>
    <name evidence="3" type="ORF">GALMADRAFT_242980</name>
</gene>
<dbReference type="Gene3D" id="1.20.1050.10">
    <property type="match status" value="1"/>
</dbReference>
<name>A0A067TGS6_GALM3</name>
<sequence>MQTDIVLLDIPSPKPLPTSPNTWKVRLALNYKKLNYRTQWVPTSAIEAVCRPLGIAPTGIKPNGSPHYTLPAIIDRTDPSHPIFLSDSMPIVEYLEKTYPPAPGTELFPGNTLSLQAVFVQFVMGRLMAFIPELAIMAIYHSKSPDEQLDFKQRIETRFGKPIDAIEKQGAEREASFKALEQVFTMLKFAFSKNEDGDFLMGSQVSFADFALFGFLTMIKSASPEEIYPRIISWDGGRWGRYLEGFEGWIAVDK</sequence>
<evidence type="ECO:0000259" key="2">
    <source>
        <dbReference type="PROSITE" id="PS50404"/>
    </source>
</evidence>
<evidence type="ECO:0000256" key="1">
    <source>
        <dbReference type="ARBA" id="ARBA00007409"/>
    </source>
</evidence>
<dbReference type="SUPFAM" id="SSF47616">
    <property type="entry name" value="GST C-terminal domain-like"/>
    <property type="match status" value="1"/>
</dbReference>
<dbReference type="Proteomes" id="UP000027222">
    <property type="component" value="Unassembled WGS sequence"/>
</dbReference>
<dbReference type="PROSITE" id="PS50404">
    <property type="entry name" value="GST_NTER"/>
    <property type="match status" value="1"/>
</dbReference>
<dbReference type="InterPro" id="IPR054416">
    <property type="entry name" value="GST_UstS-like_C"/>
</dbReference>
<keyword evidence="4" id="KW-1185">Reference proteome</keyword>
<dbReference type="PANTHER" id="PTHR44051:SF8">
    <property type="entry name" value="GLUTATHIONE S-TRANSFERASE GSTA"/>
    <property type="match status" value="1"/>
</dbReference>
<reference evidence="4" key="1">
    <citation type="journal article" date="2014" name="Proc. Natl. Acad. Sci. U.S.A.">
        <title>Extensive sampling of basidiomycete genomes demonstrates inadequacy of the white-rot/brown-rot paradigm for wood decay fungi.</title>
        <authorList>
            <person name="Riley R."/>
            <person name="Salamov A.A."/>
            <person name="Brown D.W."/>
            <person name="Nagy L.G."/>
            <person name="Floudas D."/>
            <person name="Held B.W."/>
            <person name="Levasseur A."/>
            <person name="Lombard V."/>
            <person name="Morin E."/>
            <person name="Otillar R."/>
            <person name="Lindquist E.A."/>
            <person name="Sun H."/>
            <person name="LaButti K.M."/>
            <person name="Schmutz J."/>
            <person name="Jabbour D."/>
            <person name="Luo H."/>
            <person name="Baker S.E."/>
            <person name="Pisabarro A.G."/>
            <person name="Walton J.D."/>
            <person name="Blanchette R.A."/>
            <person name="Henrissat B."/>
            <person name="Martin F."/>
            <person name="Cullen D."/>
            <person name="Hibbett D.S."/>
            <person name="Grigoriev I.V."/>
        </authorList>
    </citation>
    <scope>NUCLEOTIDE SEQUENCE [LARGE SCALE GENOMIC DNA]</scope>
    <source>
        <strain evidence="4">CBS 339.88</strain>
    </source>
</reference>
<dbReference type="AlphaFoldDB" id="A0A067TGS6"/>
<dbReference type="InterPro" id="IPR036249">
    <property type="entry name" value="Thioredoxin-like_sf"/>
</dbReference>
<dbReference type="HOGENOM" id="CLU_011226_4_0_1"/>
<evidence type="ECO:0000313" key="3">
    <source>
        <dbReference type="EMBL" id="KDR79114.1"/>
    </source>
</evidence>
<dbReference type="InterPro" id="IPR004045">
    <property type="entry name" value="Glutathione_S-Trfase_N"/>
</dbReference>
<dbReference type="Pfam" id="PF13409">
    <property type="entry name" value="GST_N_2"/>
    <property type="match status" value="1"/>
</dbReference>
<comment type="similarity">
    <text evidence="1">Belongs to the GST superfamily.</text>
</comment>
<dbReference type="Gene3D" id="3.40.30.10">
    <property type="entry name" value="Glutaredoxin"/>
    <property type="match status" value="1"/>
</dbReference>
<feature type="domain" description="GST N-terminal" evidence="2">
    <location>
        <begin position="9"/>
        <end position="103"/>
    </location>
</feature>
<dbReference type="EMBL" id="KL142373">
    <property type="protein sequence ID" value="KDR79114.1"/>
    <property type="molecule type" value="Genomic_DNA"/>
</dbReference>
<organism evidence="3 4">
    <name type="scientific">Galerina marginata (strain CBS 339.88)</name>
    <dbReference type="NCBI Taxonomy" id="685588"/>
    <lineage>
        <taxon>Eukaryota</taxon>
        <taxon>Fungi</taxon>
        <taxon>Dikarya</taxon>
        <taxon>Basidiomycota</taxon>
        <taxon>Agaricomycotina</taxon>
        <taxon>Agaricomycetes</taxon>
        <taxon>Agaricomycetidae</taxon>
        <taxon>Agaricales</taxon>
        <taxon>Agaricineae</taxon>
        <taxon>Strophariaceae</taxon>
        <taxon>Galerina</taxon>
    </lineage>
</organism>